<sequence length="67" mass="7641">MKGDSPMKESNLKLAQKDIDEALKAVEDMENCINDGSHENYILKEKFMTLSEKVQKLENLLKTEGIL</sequence>
<organism evidence="1 2">
    <name type="scientific">Clostridium celatum DSM 1785</name>
    <dbReference type="NCBI Taxonomy" id="545697"/>
    <lineage>
        <taxon>Bacteria</taxon>
        <taxon>Bacillati</taxon>
        <taxon>Bacillota</taxon>
        <taxon>Clostridia</taxon>
        <taxon>Eubacteriales</taxon>
        <taxon>Clostridiaceae</taxon>
        <taxon>Clostridium</taxon>
    </lineage>
</organism>
<gene>
    <name evidence="1" type="ORF">HMPREF0216_01113</name>
</gene>
<evidence type="ECO:0000313" key="1">
    <source>
        <dbReference type="EMBL" id="EKY27948.1"/>
    </source>
</evidence>
<reference evidence="1 2" key="1">
    <citation type="submission" date="2012-05" db="EMBL/GenBank/DDBJ databases">
        <authorList>
            <person name="Weinstock G."/>
            <person name="Sodergren E."/>
            <person name="Lobos E.A."/>
            <person name="Fulton L."/>
            <person name="Fulton R."/>
            <person name="Courtney L."/>
            <person name="Fronick C."/>
            <person name="O'Laughlin M."/>
            <person name="Godfrey J."/>
            <person name="Wilson R.M."/>
            <person name="Miner T."/>
            <person name="Farmer C."/>
            <person name="Delehaunty K."/>
            <person name="Cordes M."/>
            <person name="Minx P."/>
            <person name="Tomlinson C."/>
            <person name="Chen J."/>
            <person name="Wollam A."/>
            <person name="Pepin K.H."/>
            <person name="Bhonagiri V."/>
            <person name="Zhang X."/>
            <person name="Suruliraj S."/>
            <person name="Warren W."/>
            <person name="Mitreva M."/>
            <person name="Mardis E.R."/>
            <person name="Wilson R.K."/>
        </authorList>
    </citation>
    <scope>NUCLEOTIDE SEQUENCE [LARGE SCALE GENOMIC DNA]</scope>
    <source>
        <strain evidence="1 2">DSM 1785</strain>
    </source>
</reference>
<keyword evidence="2" id="KW-1185">Reference proteome</keyword>
<dbReference type="AlphaFoldDB" id="L1QJ08"/>
<protein>
    <submittedName>
        <fullName evidence="1">Uncharacterized protein</fullName>
    </submittedName>
</protein>
<accession>L1QJ08</accession>
<dbReference type="HOGENOM" id="CLU_208967_0_0_9"/>
<evidence type="ECO:0000313" key="2">
    <source>
        <dbReference type="Proteomes" id="UP000010420"/>
    </source>
</evidence>
<dbReference type="Proteomes" id="UP000010420">
    <property type="component" value="Unassembled WGS sequence"/>
</dbReference>
<proteinExistence type="predicted"/>
<dbReference type="PATRIC" id="fig|545697.3.peg.1094"/>
<dbReference type="EMBL" id="AMEZ01000028">
    <property type="protein sequence ID" value="EKY27948.1"/>
    <property type="molecule type" value="Genomic_DNA"/>
</dbReference>
<dbReference type="STRING" id="545697.HMPREF0216_01113"/>
<dbReference type="eggNOG" id="ENOG502ZQPP">
    <property type="taxonomic scope" value="Bacteria"/>
</dbReference>
<name>L1QJ08_9CLOT</name>
<comment type="caution">
    <text evidence="1">The sequence shown here is derived from an EMBL/GenBank/DDBJ whole genome shotgun (WGS) entry which is preliminary data.</text>
</comment>